<evidence type="ECO:0000256" key="1">
    <source>
        <dbReference type="SAM" id="Coils"/>
    </source>
</evidence>
<gene>
    <name evidence="2" type="ORF">BD311DRAFT_675782</name>
</gene>
<dbReference type="Proteomes" id="UP000292957">
    <property type="component" value="Unassembled WGS sequence"/>
</dbReference>
<name>A0A4Q9M6R6_9APHY</name>
<evidence type="ECO:0000313" key="2">
    <source>
        <dbReference type="EMBL" id="TBU22589.1"/>
    </source>
</evidence>
<organism evidence="2">
    <name type="scientific">Dichomitus squalens</name>
    <dbReference type="NCBI Taxonomy" id="114155"/>
    <lineage>
        <taxon>Eukaryota</taxon>
        <taxon>Fungi</taxon>
        <taxon>Dikarya</taxon>
        <taxon>Basidiomycota</taxon>
        <taxon>Agaricomycotina</taxon>
        <taxon>Agaricomycetes</taxon>
        <taxon>Polyporales</taxon>
        <taxon>Polyporaceae</taxon>
        <taxon>Dichomitus</taxon>
    </lineage>
</organism>
<protein>
    <submittedName>
        <fullName evidence="2">Uncharacterized protein</fullName>
    </submittedName>
</protein>
<accession>A0A4Q9M6R6</accession>
<dbReference type="InterPro" id="IPR032675">
    <property type="entry name" value="LRR_dom_sf"/>
</dbReference>
<dbReference type="Gene3D" id="3.80.10.10">
    <property type="entry name" value="Ribonuclease Inhibitor"/>
    <property type="match status" value="1"/>
</dbReference>
<reference evidence="2" key="1">
    <citation type="submission" date="2019-01" db="EMBL/GenBank/DDBJ databases">
        <title>Draft genome sequences of three monokaryotic isolates of the white-rot basidiomycete fungus Dichomitus squalens.</title>
        <authorList>
            <consortium name="DOE Joint Genome Institute"/>
            <person name="Lopez S.C."/>
            <person name="Andreopoulos B."/>
            <person name="Pangilinan J."/>
            <person name="Lipzen A."/>
            <person name="Riley R."/>
            <person name="Ahrendt S."/>
            <person name="Ng V."/>
            <person name="Barry K."/>
            <person name="Daum C."/>
            <person name="Grigoriev I.V."/>
            <person name="Hilden K.S."/>
            <person name="Makela M.R."/>
            <person name="de Vries R.P."/>
        </authorList>
    </citation>
    <scope>NUCLEOTIDE SEQUENCE [LARGE SCALE GENOMIC DNA]</scope>
    <source>
        <strain evidence="2">OM18370.1</strain>
    </source>
</reference>
<proteinExistence type="predicted"/>
<dbReference type="AlphaFoldDB" id="A0A4Q9M6R6"/>
<dbReference type="Gene3D" id="1.20.1280.50">
    <property type="match status" value="1"/>
</dbReference>
<dbReference type="SUPFAM" id="SSF52047">
    <property type="entry name" value="RNI-like"/>
    <property type="match status" value="1"/>
</dbReference>
<keyword evidence="1" id="KW-0175">Coiled coil</keyword>
<dbReference type="OrthoDB" id="3181259at2759"/>
<feature type="coiled-coil region" evidence="1">
    <location>
        <begin position="34"/>
        <end position="68"/>
    </location>
</feature>
<dbReference type="EMBL" id="ML143536">
    <property type="protein sequence ID" value="TBU22589.1"/>
    <property type="molecule type" value="Genomic_DNA"/>
</dbReference>
<sequence length="500" mass="56263">MASPSFEDLASWDDLNIVSPDNVDDPEDPRNVDLRKLPEEIEQLDQSIAELEANIATLRLQRAKLLDQRALIRRLSPDLLSRIFELGVHESADLLPNLSLVSHHWRSVVLSSPTLWTYIILDSNWSWRIPSFLRRMRAHLQRSRASKLFIDIDFRHVDSPLDTETILLELKPHLWRCYSYNVSVPDWFRMRKIQEHSSTMGPALEDLYLRVDSSDSEYQEPFSVFSQPCPRLVYAMLEHMPMECLGVPTPSLRQFHLLRDARCHSPAKIGYPFNQLMSILTSSPIKCFSVRFAFFTIDTTEDVFRATPTPQVLPSLEGLSFDAVDAGSVSLFLESTSLPALQLLSVNSGVDLQWLTQISLTSSRFPALRLLDLCNCLFTGPSLVPLVRALHHLPQLTGLGISTPATGVVGTHIFDMLAAGPDTLGEWLLPRLEAIGVQNCEDVTGHELLRVVTARRGAAAPEVSNIVFLKITQCLLDPEVLERLTQLVDTVLTVDTVRTV</sequence>